<protein>
    <recommendedName>
        <fullName evidence="4">Group XIIA secretory phospholipase A2</fullName>
    </recommendedName>
</protein>
<dbReference type="AlphaFoldDB" id="A0A9J6FLR6"/>
<dbReference type="Proteomes" id="UP000821853">
    <property type="component" value="Chromosome 10"/>
</dbReference>
<dbReference type="GO" id="GO:0005509">
    <property type="term" value="F:calcium ion binding"/>
    <property type="evidence" value="ECO:0007669"/>
    <property type="project" value="InterPro"/>
</dbReference>
<dbReference type="VEuPathDB" id="VectorBase:HLOH_062462"/>
<sequence length="154" mass="16443">MSSSLIPLVVLGVLLAATPSGAAQITWRRAPRVSVPVLGCDEAVPRASHKKSANGCGTEGFRLPASALPHPDFETCCNEHDLCYDTCLADKARCDSDFEQCMSHVCGTKVTKAAARESCASTANLFITMTRNLGCEPFLQSQRSACTCDSENEL</sequence>
<accession>A0A9J6FLR6</accession>
<feature type="signal peptide" evidence="1">
    <location>
        <begin position="1"/>
        <end position="23"/>
    </location>
</feature>
<evidence type="ECO:0008006" key="4">
    <source>
        <dbReference type="Google" id="ProtNLM"/>
    </source>
</evidence>
<dbReference type="Gene3D" id="1.20.90.10">
    <property type="entry name" value="Phospholipase A2 domain"/>
    <property type="match status" value="1"/>
</dbReference>
<keyword evidence="3" id="KW-1185">Reference proteome</keyword>
<dbReference type="InterPro" id="IPR010711">
    <property type="entry name" value="PLA2G12"/>
</dbReference>
<dbReference type="PANTHER" id="PTHR12824">
    <property type="entry name" value="GROUP XII SECRETORY PHOSPHOLIPASE A2 FAMILY MEMBER"/>
    <property type="match status" value="1"/>
</dbReference>
<dbReference type="GO" id="GO:0016042">
    <property type="term" value="P:lipid catabolic process"/>
    <property type="evidence" value="ECO:0007669"/>
    <property type="project" value="InterPro"/>
</dbReference>
<dbReference type="EMBL" id="JABSTR010000002">
    <property type="protein sequence ID" value="KAH9363763.1"/>
    <property type="molecule type" value="Genomic_DNA"/>
</dbReference>
<dbReference type="GO" id="GO:0004623">
    <property type="term" value="F:phospholipase A2 activity"/>
    <property type="evidence" value="ECO:0007669"/>
    <property type="project" value="InterPro"/>
</dbReference>
<dbReference type="Pfam" id="PF06951">
    <property type="entry name" value="PLA2G12"/>
    <property type="match status" value="1"/>
</dbReference>
<dbReference type="OrthoDB" id="3935740at2759"/>
<evidence type="ECO:0000313" key="2">
    <source>
        <dbReference type="EMBL" id="KAH9363763.1"/>
    </source>
</evidence>
<dbReference type="PANTHER" id="PTHR12824:SF8">
    <property type="entry name" value="GXIVSPLA2, ISOFORM A"/>
    <property type="match status" value="1"/>
</dbReference>
<dbReference type="InterPro" id="IPR036444">
    <property type="entry name" value="PLipase_A2_dom_sf"/>
</dbReference>
<gene>
    <name evidence="2" type="ORF">HPB48_020105</name>
</gene>
<comment type="caution">
    <text evidence="2">The sequence shown here is derived from an EMBL/GenBank/DDBJ whole genome shotgun (WGS) entry which is preliminary data.</text>
</comment>
<evidence type="ECO:0000313" key="3">
    <source>
        <dbReference type="Proteomes" id="UP000821853"/>
    </source>
</evidence>
<dbReference type="GO" id="GO:0006644">
    <property type="term" value="P:phospholipid metabolic process"/>
    <property type="evidence" value="ECO:0007669"/>
    <property type="project" value="InterPro"/>
</dbReference>
<name>A0A9J6FLR6_HAELO</name>
<keyword evidence="1" id="KW-0732">Signal</keyword>
<dbReference type="GO" id="GO:0005576">
    <property type="term" value="C:extracellular region"/>
    <property type="evidence" value="ECO:0007669"/>
    <property type="project" value="InterPro"/>
</dbReference>
<evidence type="ECO:0000256" key="1">
    <source>
        <dbReference type="SAM" id="SignalP"/>
    </source>
</evidence>
<dbReference type="GO" id="GO:0050482">
    <property type="term" value="P:arachidonate secretion"/>
    <property type="evidence" value="ECO:0007669"/>
    <property type="project" value="InterPro"/>
</dbReference>
<organism evidence="2 3">
    <name type="scientific">Haemaphysalis longicornis</name>
    <name type="common">Bush tick</name>
    <dbReference type="NCBI Taxonomy" id="44386"/>
    <lineage>
        <taxon>Eukaryota</taxon>
        <taxon>Metazoa</taxon>
        <taxon>Ecdysozoa</taxon>
        <taxon>Arthropoda</taxon>
        <taxon>Chelicerata</taxon>
        <taxon>Arachnida</taxon>
        <taxon>Acari</taxon>
        <taxon>Parasitiformes</taxon>
        <taxon>Ixodida</taxon>
        <taxon>Ixodoidea</taxon>
        <taxon>Ixodidae</taxon>
        <taxon>Haemaphysalinae</taxon>
        <taxon>Haemaphysalis</taxon>
    </lineage>
</organism>
<dbReference type="OMA" id="CTCDSEN"/>
<feature type="chain" id="PRO_5039894597" description="Group XIIA secretory phospholipase A2" evidence="1">
    <location>
        <begin position="24"/>
        <end position="154"/>
    </location>
</feature>
<dbReference type="SUPFAM" id="SSF48619">
    <property type="entry name" value="Phospholipase A2, PLA2"/>
    <property type="match status" value="1"/>
</dbReference>
<reference evidence="2 3" key="1">
    <citation type="journal article" date="2020" name="Cell">
        <title>Large-Scale Comparative Analyses of Tick Genomes Elucidate Their Genetic Diversity and Vector Capacities.</title>
        <authorList>
            <consortium name="Tick Genome and Microbiome Consortium (TIGMIC)"/>
            <person name="Jia N."/>
            <person name="Wang J."/>
            <person name="Shi W."/>
            <person name="Du L."/>
            <person name="Sun Y."/>
            <person name="Zhan W."/>
            <person name="Jiang J.F."/>
            <person name="Wang Q."/>
            <person name="Zhang B."/>
            <person name="Ji P."/>
            <person name="Bell-Sakyi L."/>
            <person name="Cui X.M."/>
            <person name="Yuan T.T."/>
            <person name="Jiang B.G."/>
            <person name="Yang W.F."/>
            <person name="Lam T.T."/>
            <person name="Chang Q.C."/>
            <person name="Ding S.J."/>
            <person name="Wang X.J."/>
            <person name="Zhu J.G."/>
            <person name="Ruan X.D."/>
            <person name="Zhao L."/>
            <person name="Wei J.T."/>
            <person name="Ye R.Z."/>
            <person name="Que T.C."/>
            <person name="Du C.H."/>
            <person name="Zhou Y.H."/>
            <person name="Cheng J.X."/>
            <person name="Dai P.F."/>
            <person name="Guo W.B."/>
            <person name="Han X.H."/>
            <person name="Huang E.J."/>
            <person name="Li L.F."/>
            <person name="Wei W."/>
            <person name="Gao Y.C."/>
            <person name="Liu J.Z."/>
            <person name="Shao H.Z."/>
            <person name="Wang X."/>
            <person name="Wang C.C."/>
            <person name="Yang T.C."/>
            <person name="Huo Q.B."/>
            <person name="Li W."/>
            <person name="Chen H.Y."/>
            <person name="Chen S.E."/>
            <person name="Zhou L.G."/>
            <person name="Ni X.B."/>
            <person name="Tian J.H."/>
            <person name="Sheng Y."/>
            <person name="Liu T."/>
            <person name="Pan Y.S."/>
            <person name="Xia L.Y."/>
            <person name="Li J."/>
            <person name="Zhao F."/>
            <person name="Cao W.C."/>
        </authorList>
    </citation>
    <scope>NUCLEOTIDE SEQUENCE [LARGE SCALE GENOMIC DNA]</scope>
    <source>
        <strain evidence="2">HaeL-2018</strain>
    </source>
</reference>
<proteinExistence type="predicted"/>